<evidence type="ECO:0000313" key="18">
    <source>
        <dbReference type="EMBL" id="MDQ0347297.1"/>
    </source>
</evidence>
<feature type="binding site" evidence="15">
    <location>
        <position position="183"/>
    </location>
    <ligand>
        <name>DNA</name>
        <dbReference type="ChEBI" id="CHEBI:16991"/>
    </ligand>
</feature>
<dbReference type="PROSITE" id="PS51068">
    <property type="entry name" value="FPG_CAT"/>
    <property type="match status" value="1"/>
</dbReference>
<evidence type="ECO:0000313" key="19">
    <source>
        <dbReference type="Proteomes" id="UP001238467"/>
    </source>
</evidence>
<dbReference type="InterPro" id="IPR012319">
    <property type="entry name" value="FPG_cat"/>
</dbReference>
<dbReference type="InterPro" id="IPR010979">
    <property type="entry name" value="Ribosomal_uS13-like_H2TH"/>
</dbReference>
<dbReference type="PANTHER" id="PTHR22993:SF9">
    <property type="entry name" value="FORMAMIDOPYRIMIDINE-DNA GLYCOSYLASE"/>
    <property type="match status" value="1"/>
</dbReference>
<keyword evidence="9 15" id="KW-0238">DNA-binding</keyword>
<dbReference type="InterPro" id="IPR010663">
    <property type="entry name" value="Znf_FPG/IleRS"/>
</dbReference>
<keyword evidence="5 15" id="KW-0227">DNA damage</keyword>
<comment type="subunit">
    <text evidence="3 15">Monomer.</text>
</comment>
<keyword evidence="7 15" id="KW-0378">Hydrolase</keyword>
<protein>
    <recommendedName>
        <fullName evidence="15">Formamidopyrimidine-DNA glycosylase</fullName>
        <shortName evidence="15">Fapy-DNA glycosylase</shortName>
        <ecNumber evidence="15">3.2.2.23</ecNumber>
    </recommendedName>
    <alternativeName>
        <fullName evidence="15">DNA-(apurinic or apyrimidinic site) lyase MutM</fullName>
        <shortName evidence="15">AP lyase MutM</shortName>
        <ecNumber evidence="15">4.2.99.18</ecNumber>
    </alternativeName>
</protein>
<keyword evidence="10 15" id="KW-0234">DNA repair</keyword>
<dbReference type="EC" id="3.2.2.23" evidence="15"/>
<evidence type="ECO:0000256" key="12">
    <source>
        <dbReference type="ARBA" id="ARBA00023268"/>
    </source>
</evidence>
<dbReference type="SMART" id="SM00898">
    <property type="entry name" value="Fapy_DNA_glyco"/>
    <property type="match status" value="1"/>
</dbReference>
<feature type="domain" description="FPG-type" evidence="16">
    <location>
        <begin position="274"/>
        <end position="310"/>
    </location>
</feature>
<dbReference type="InterPro" id="IPR020629">
    <property type="entry name" value="FPG_Glyclase"/>
</dbReference>
<comment type="function">
    <text evidence="15">Involved in base excision repair of DNA damaged by oxidation or by mutagenic agents. Acts as DNA glycosylase that recognizes and removes damaged bases. Has a preference for oxidized purines, such as 7,8-dihydro-8-oxoguanine (8-oxoG). Has AP (apurinic/apyrimidinic) lyase activity and introduces nicks in the DNA strand. Cleaves the DNA backbone by beta-delta elimination to generate a single-strand break at the site of the removed base with both 3'- and 5'-phosphates.</text>
</comment>
<dbReference type="GO" id="GO:0008534">
    <property type="term" value="F:oxidized purine nucleobase lesion DNA N-glycosylase activity"/>
    <property type="evidence" value="ECO:0007669"/>
    <property type="project" value="UniProtKB-EC"/>
</dbReference>
<evidence type="ECO:0000256" key="13">
    <source>
        <dbReference type="ARBA" id="ARBA00023295"/>
    </source>
</evidence>
<organism evidence="18 19">
    <name type="scientific">Ancylobacter vacuolatus</name>
    <dbReference type="NCBI Taxonomy" id="223389"/>
    <lineage>
        <taxon>Bacteria</taxon>
        <taxon>Pseudomonadati</taxon>
        <taxon>Pseudomonadota</taxon>
        <taxon>Alphaproteobacteria</taxon>
        <taxon>Hyphomicrobiales</taxon>
        <taxon>Xanthobacteraceae</taxon>
        <taxon>Ancylobacter</taxon>
    </lineage>
</organism>
<feature type="active site" description="Schiff-base intermediate with DNA" evidence="15">
    <location>
        <position position="2"/>
    </location>
</feature>
<feature type="active site" description="Proton donor; for delta-elimination activity" evidence="15">
    <location>
        <position position="300"/>
    </location>
</feature>
<evidence type="ECO:0000256" key="4">
    <source>
        <dbReference type="ARBA" id="ARBA00022723"/>
    </source>
</evidence>
<feature type="binding site" evidence="15">
    <location>
        <position position="140"/>
    </location>
    <ligand>
        <name>DNA</name>
        <dbReference type="ChEBI" id="CHEBI:16991"/>
    </ligand>
</feature>
<dbReference type="Proteomes" id="UP001238467">
    <property type="component" value="Unassembled WGS sequence"/>
</dbReference>
<dbReference type="PANTHER" id="PTHR22993">
    <property type="entry name" value="FORMAMIDOPYRIMIDINE-DNA GLYCOSYLASE"/>
    <property type="match status" value="1"/>
</dbReference>
<dbReference type="Gene3D" id="1.10.8.50">
    <property type="match status" value="1"/>
</dbReference>
<keyword evidence="8 15" id="KW-0862">Zinc</keyword>
<name>A0ABU0DFU7_9HYPH</name>
<feature type="binding site" evidence="15">
    <location>
        <position position="110"/>
    </location>
    <ligand>
        <name>DNA</name>
        <dbReference type="ChEBI" id="CHEBI:16991"/>
    </ligand>
</feature>
<keyword evidence="13 15" id="KW-0326">Glycosidase</keyword>
<evidence type="ECO:0000256" key="1">
    <source>
        <dbReference type="ARBA" id="ARBA00001668"/>
    </source>
</evidence>
<evidence type="ECO:0000256" key="7">
    <source>
        <dbReference type="ARBA" id="ARBA00022801"/>
    </source>
</evidence>
<comment type="catalytic activity">
    <reaction evidence="14 15">
        <text>2'-deoxyribonucleotide-(2'-deoxyribose 5'-phosphate)-2'-deoxyribonucleotide-DNA = a 3'-end 2'-deoxyribonucleotide-(2,3-dehydro-2,3-deoxyribose 5'-phosphate)-DNA + a 5'-end 5'-phospho-2'-deoxyribonucleoside-DNA + H(+)</text>
        <dbReference type="Rhea" id="RHEA:66592"/>
        <dbReference type="Rhea" id="RHEA-COMP:13180"/>
        <dbReference type="Rhea" id="RHEA-COMP:16897"/>
        <dbReference type="Rhea" id="RHEA-COMP:17067"/>
        <dbReference type="ChEBI" id="CHEBI:15378"/>
        <dbReference type="ChEBI" id="CHEBI:136412"/>
        <dbReference type="ChEBI" id="CHEBI:157695"/>
        <dbReference type="ChEBI" id="CHEBI:167181"/>
        <dbReference type="EC" id="4.2.99.18"/>
    </reaction>
</comment>
<feature type="active site" description="Proton donor" evidence="15">
    <location>
        <position position="3"/>
    </location>
</feature>
<feature type="active site" description="Proton donor; for beta-elimination activity" evidence="15">
    <location>
        <position position="58"/>
    </location>
</feature>
<evidence type="ECO:0000259" key="17">
    <source>
        <dbReference type="PROSITE" id="PS51068"/>
    </source>
</evidence>
<comment type="similarity">
    <text evidence="2 15">Belongs to the FPG family.</text>
</comment>
<dbReference type="Pfam" id="PF01149">
    <property type="entry name" value="Fapy_DNA_glyco"/>
    <property type="match status" value="1"/>
</dbReference>
<keyword evidence="12 15" id="KW-0511">Multifunctional enzyme</keyword>
<dbReference type="SUPFAM" id="SSF46946">
    <property type="entry name" value="S13-like H2TH domain"/>
    <property type="match status" value="1"/>
</dbReference>
<dbReference type="RefSeq" id="WP_307059476.1">
    <property type="nucleotide sequence ID" value="NZ_JAUSUH010000003.1"/>
</dbReference>
<dbReference type="EMBL" id="JAUSUH010000003">
    <property type="protein sequence ID" value="MDQ0347297.1"/>
    <property type="molecule type" value="Genomic_DNA"/>
</dbReference>
<dbReference type="SUPFAM" id="SSF57716">
    <property type="entry name" value="Glucocorticoid receptor-like (DNA-binding domain)"/>
    <property type="match status" value="1"/>
</dbReference>
<keyword evidence="4 15" id="KW-0479">Metal-binding</keyword>
<dbReference type="NCBIfam" id="TIGR00577">
    <property type="entry name" value="fpg"/>
    <property type="match status" value="1"/>
</dbReference>
<evidence type="ECO:0000256" key="3">
    <source>
        <dbReference type="ARBA" id="ARBA00011245"/>
    </source>
</evidence>
<dbReference type="Gene3D" id="3.20.190.10">
    <property type="entry name" value="MutM-like, N-terminal"/>
    <property type="match status" value="1"/>
</dbReference>
<evidence type="ECO:0000256" key="6">
    <source>
        <dbReference type="ARBA" id="ARBA00022771"/>
    </source>
</evidence>
<dbReference type="PROSITE" id="PS51066">
    <property type="entry name" value="ZF_FPG_2"/>
    <property type="match status" value="1"/>
</dbReference>
<proteinExistence type="inferred from homology"/>
<feature type="domain" description="Formamidopyrimidine-DNA glycosylase catalytic" evidence="17">
    <location>
        <begin position="2"/>
        <end position="143"/>
    </location>
</feature>
<keyword evidence="11 15" id="KW-0456">Lyase</keyword>
<dbReference type="EC" id="4.2.99.18" evidence="15"/>
<accession>A0ABU0DFU7</accession>
<evidence type="ECO:0000259" key="16">
    <source>
        <dbReference type="PROSITE" id="PS51066"/>
    </source>
</evidence>
<dbReference type="SMART" id="SM01232">
    <property type="entry name" value="H2TH"/>
    <property type="match status" value="1"/>
</dbReference>
<evidence type="ECO:0000256" key="11">
    <source>
        <dbReference type="ARBA" id="ARBA00023239"/>
    </source>
</evidence>
<keyword evidence="19" id="KW-1185">Reference proteome</keyword>
<dbReference type="GO" id="GO:0140078">
    <property type="term" value="F:class I DNA-(apurinic or apyrimidinic site) endonuclease activity"/>
    <property type="evidence" value="ECO:0007669"/>
    <property type="project" value="UniProtKB-EC"/>
</dbReference>
<dbReference type="Pfam" id="PF06831">
    <property type="entry name" value="H2TH"/>
    <property type="match status" value="1"/>
</dbReference>
<dbReference type="Pfam" id="PF06827">
    <property type="entry name" value="zf-FPG_IleRS"/>
    <property type="match status" value="1"/>
</dbReference>
<evidence type="ECO:0000256" key="2">
    <source>
        <dbReference type="ARBA" id="ARBA00009409"/>
    </source>
</evidence>
<comment type="caution">
    <text evidence="18">The sequence shown here is derived from an EMBL/GenBank/DDBJ whole genome shotgun (WGS) entry which is preliminary data.</text>
</comment>
<evidence type="ECO:0000256" key="5">
    <source>
        <dbReference type="ARBA" id="ARBA00022763"/>
    </source>
</evidence>
<evidence type="ECO:0000256" key="14">
    <source>
        <dbReference type="ARBA" id="ARBA00044632"/>
    </source>
</evidence>
<evidence type="ECO:0000256" key="8">
    <source>
        <dbReference type="ARBA" id="ARBA00022833"/>
    </source>
</evidence>
<dbReference type="InterPro" id="IPR000214">
    <property type="entry name" value="Znf_DNA_glyclase/AP_lyase"/>
</dbReference>
<reference evidence="18 19" key="1">
    <citation type="submission" date="2023-07" db="EMBL/GenBank/DDBJ databases">
        <title>Genomic Encyclopedia of Type Strains, Phase IV (KMG-IV): sequencing the most valuable type-strain genomes for metagenomic binning, comparative biology and taxonomic classification.</title>
        <authorList>
            <person name="Goeker M."/>
        </authorList>
    </citation>
    <scope>NUCLEOTIDE SEQUENCE [LARGE SCALE GENOMIC DNA]</scope>
    <source>
        <strain evidence="18 19">DSM 1277</strain>
    </source>
</reference>
<evidence type="ECO:0000256" key="15">
    <source>
        <dbReference type="HAMAP-Rule" id="MF_00103"/>
    </source>
</evidence>
<dbReference type="InterPro" id="IPR015886">
    <property type="entry name" value="H2TH_FPG"/>
</dbReference>
<dbReference type="CDD" id="cd08966">
    <property type="entry name" value="EcFpg-like_N"/>
    <property type="match status" value="1"/>
</dbReference>
<keyword evidence="6 15" id="KW-0863">Zinc-finger</keyword>
<evidence type="ECO:0000256" key="10">
    <source>
        <dbReference type="ARBA" id="ARBA00023204"/>
    </source>
</evidence>
<evidence type="ECO:0000256" key="9">
    <source>
        <dbReference type="ARBA" id="ARBA00023125"/>
    </source>
</evidence>
<gene>
    <name evidence="15" type="primary">mutM</name>
    <name evidence="15" type="synonym">fpg</name>
    <name evidence="18" type="ORF">J2S76_001721</name>
</gene>
<sequence length="310" mass="33670">MPELPEVETVRRGLAPLMEGRRILAAVARRPDLRWPLPERFAERLTGRTLRRLDRRAKYLMADVGPDANGVDEVLVMHLGMSGSFRIEPDTGPPETPGDFHMPRSRLAAHDHVVLRMEGGADGSATGRTGGVEIVYNDPRRFGAMFLLPREGLAAHPLFRDIGPEPLGPDFTPEALARALAGRRTPLKAALLDQKVVAGLGNIYVCEALHRAGLSPERAASTLTAPTGHPTALIVQLVETIRTVLEEAIEAGGSTLRDHAQVDGTLGYFQHTFRVYDREGGACTSPGCRGTIARLVQSGRSTFYCAACQR</sequence>
<comment type="catalytic activity">
    <reaction evidence="1 15">
        <text>Hydrolysis of DNA containing ring-opened 7-methylguanine residues, releasing 2,6-diamino-4-hydroxy-5-(N-methyl)formamidopyrimidine.</text>
        <dbReference type="EC" id="3.2.2.23"/>
    </reaction>
</comment>
<comment type="cofactor">
    <cofactor evidence="15">
        <name>Zn(2+)</name>
        <dbReference type="ChEBI" id="CHEBI:29105"/>
    </cofactor>
    <text evidence="15">Binds 1 zinc ion per subunit.</text>
</comment>
<dbReference type="HAMAP" id="MF_00103">
    <property type="entry name" value="Fapy_DNA_glycosyl"/>
    <property type="match status" value="1"/>
</dbReference>
<dbReference type="SUPFAM" id="SSF81624">
    <property type="entry name" value="N-terminal domain of MutM-like DNA repair proteins"/>
    <property type="match status" value="1"/>
</dbReference>
<dbReference type="InterPro" id="IPR035937">
    <property type="entry name" value="FPG_N"/>
</dbReference>
<dbReference type="NCBIfam" id="NF002211">
    <property type="entry name" value="PRK01103.1"/>
    <property type="match status" value="1"/>
</dbReference>